<feature type="domain" description="N-acetyltransferase" evidence="1">
    <location>
        <begin position="104"/>
        <end position="237"/>
    </location>
</feature>
<proteinExistence type="predicted"/>
<keyword evidence="2" id="KW-0689">Ribosomal protein</keyword>
<dbReference type="GO" id="GO:0016747">
    <property type="term" value="F:acyltransferase activity, transferring groups other than amino-acyl groups"/>
    <property type="evidence" value="ECO:0007669"/>
    <property type="project" value="InterPro"/>
</dbReference>
<organism evidence="2 3">
    <name type="scientific">Paractinoplanes atraurantiacus</name>
    <dbReference type="NCBI Taxonomy" id="1036182"/>
    <lineage>
        <taxon>Bacteria</taxon>
        <taxon>Bacillati</taxon>
        <taxon>Actinomycetota</taxon>
        <taxon>Actinomycetes</taxon>
        <taxon>Micromonosporales</taxon>
        <taxon>Micromonosporaceae</taxon>
        <taxon>Paractinoplanes</taxon>
    </lineage>
</organism>
<dbReference type="Gene3D" id="3.40.630.30">
    <property type="match status" value="1"/>
</dbReference>
<dbReference type="CDD" id="cd04301">
    <property type="entry name" value="NAT_SF"/>
    <property type="match status" value="1"/>
</dbReference>
<evidence type="ECO:0000313" key="3">
    <source>
        <dbReference type="Proteomes" id="UP000219612"/>
    </source>
</evidence>
<keyword evidence="2" id="KW-0687">Ribonucleoprotein</keyword>
<evidence type="ECO:0000259" key="1">
    <source>
        <dbReference type="PROSITE" id="PS51186"/>
    </source>
</evidence>
<keyword evidence="3" id="KW-1185">Reference proteome</keyword>
<dbReference type="EMBL" id="OBDY01000013">
    <property type="protein sequence ID" value="SNY52665.1"/>
    <property type="molecule type" value="Genomic_DNA"/>
</dbReference>
<dbReference type="RefSeq" id="WP_179855346.1">
    <property type="nucleotide sequence ID" value="NZ_OBDY01000013.1"/>
</dbReference>
<sequence length="237" mass="24703">MIDVGAVVDNAMAMWAGTATEVSVDQAVFRAETPRTARLILRAPATADVISGLLDSVPTTKATTLEDAFGDGRGGPPDTTVRVLRMPVMARPAGPAAASGASVRIVRVADPGELAVAERTIVEGFPVPAFLPWRKGEALPERVLTVPGCSVWLAYREGLPAAAACTLDDGGVAGVYWLATSPEHRSAGLGRAVMGHVVGAHAGRASALIATEAGRPLYESMGFRTVATTTWYMRPAR</sequence>
<dbReference type="PROSITE" id="PS51186">
    <property type="entry name" value="GNAT"/>
    <property type="match status" value="1"/>
</dbReference>
<name>A0A285IX97_9ACTN</name>
<dbReference type="Pfam" id="PF13508">
    <property type="entry name" value="Acetyltransf_7"/>
    <property type="match status" value="1"/>
</dbReference>
<dbReference type="AlphaFoldDB" id="A0A285IX97"/>
<gene>
    <name evidence="2" type="ORF">SAMN05421748_11362</name>
</gene>
<reference evidence="2 3" key="1">
    <citation type="submission" date="2017-09" db="EMBL/GenBank/DDBJ databases">
        <authorList>
            <person name="Ehlers B."/>
            <person name="Leendertz F.H."/>
        </authorList>
    </citation>
    <scope>NUCLEOTIDE SEQUENCE [LARGE SCALE GENOMIC DNA]</scope>
    <source>
        <strain evidence="2 3">CGMCC 4.6857</strain>
    </source>
</reference>
<dbReference type="InterPro" id="IPR000182">
    <property type="entry name" value="GNAT_dom"/>
</dbReference>
<accession>A0A285IX97</accession>
<evidence type="ECO:0000313" key="2">
    <source>
        <dbReference type="EMBL" id="SNY52665.1"/>
    </source>
</evidence>
<dbReference type="Proteomes" id="UP000219612">
    <property type="component" value="Unassembled WGS sequence"/>
</dbReference>
<dbReference type="InterPro" id="IPR016181">
    <property type="entry name" value="Acyl_CoA_acyltransferase"/>
</dbReference>
<protein>
    <submittedName>
        <fullName evidence="2">Ribosomal protein S18 acetylase RimI</fullName>
    </submittedName>
</protein>
<dbReference type="GO" id="GO:0005840">
    <property type="term" value="C:ribosome"/>
    <property type="evidence" value="ECO:0007669"/>
    <property type="project" value="UniProtKB-KW"/>
</dbReference>
<dbReference type="SUPFAM" id="SSF55729">
    <property type="entry name" value="Acyl-CoA N-acyltransferases (Nat)"/>
    <property type="match status" value="1"/>
</dbReference>